<proteinExistence type="predicted"/>
<accession>A0A2P2R3C7</accession>
<dbReference type="AlphaFoldDB" id="A0A2P2R3C7"/>
<name>A0A2P2R3C7_RHIMU</name>
<protein>
    <submittedName>
        <fullName evidence="1">Uncharacterized protein</fullName>
    </submittedName>
</protein>
<reference evidence="1" key="1">
    <citation type="submission" date="2018-02" db="EMBL/GenBank/DDBJ databases">
        <title>Rhizophora mucronata_Transcriptome.</title>
        <authorList>
            <person name="Meera S.P."/>
            <person name="Sreeshan A."/>
            <person name="Augustine A."/>
        </authorList>
    </citation>
    <scope>NUCLEOTIDE SEQUENCE</scope>
    <source>
        <tissue evidence="1">Leaf</tissue>
    </source>
</reference>
<dbReference type="EMBL" id="GGEC01093259">
    <property type="protein sequence ID" value="MBX73743.1"/>
    <property type="molecule type" value="Transcribed_RNA"/>
</dbReference>
<sequence length="41" mass="4907">MFMLLDRFFRCCLGFTYLYPVFSCWLNGSGFNLILQAKRFS</sequence>
<evidence type="ECO:0000313" key="1">
    <source>
        <dbReference type="EMBL" id="MBX73743.1"/>
    </source>
</evidence>
<organism evidence="1">
    <name type="scientific">Rhizophora mucronata</name>
    <name type="common">Asiatic mangrove</name>
    <dbReference type="NCBI Taxonomy" id="61149"/>
    <lineage>
        <taxon>Eukaryota</taxon>
        <taxon>Viridiplantae</taxon>
        <taxon>Streptophyta</taxon>
        <taxon>Embryophyta</taxon>
        <taxon>Tracheophyta</taxon>
        <taxon>Spermatophyta</taxon>
        <taxon>Magnoliopsida</taxon>
        <taxon>eudicotyledons</taxon>
        <taxon>Gunneridae</taxon>
        <taxon>Pentapetalae</taxon>
        <taxon>rosids</taxon>
        <taxon>fabids</taxon>
        <taxon>Malpighiales</taxon>
        <taxon>Rhizophoraceae</taxon>
        <taxon>Rhizophora</taxon>
    </lineage>
</organism>